<dbReference type="PANTHER" id="PTHR46530:SF1">
    <property type="entry name" value="PROTEIN MONO-ADP-RIBOSYLTRANSFERASE PARP4"/>
    <property type="match status" value="1"/>
</dbReference>
<dbReference type="AlphaFoldDB" id="A0AAV2JZF3"/>
<evidence type="ECO:0000259" key="1">
    <source>
        <dbReference type="Pfam" id="PF26156"/>
    </source>
</evidence>
<dbReference type="GO" id="GO:0003950">
    <property type="term" value="F:NAD+ poly-ADP-ribosyltransferase activity"/>
    <property type="evidence" value="ECO:0007669"/>
    <property type="project" value="InterPro"/>
</dbReference>
<dbReference type="InterPro" id="IPR031273">
    <property type="entry name" value="PARP4"/>
</dbReference>
<dbReference type="PANTHER" id="PTHR46530">
    <property type="entry name" value="PROTEIN MONO-ADP-RIBOSYLTRANSFERASE PARP4"/>
    <property type="match status" value="1"/>
</dbReference>
<dbReference type="GO" id="GO:0005737">
    <property type="term" value="C:cytoplasm"/>
    <property type="evidence" value="ECO:0007669"/>
    <property type="project" value="TreeGrafter"/>
</dbReference>
<evidence type="ECO:0000313" key="3">
    <source>
        <dbReference type="Proteomes" id="UP001497482"/>
    </source>
</evidence>
<feature type="domain" description="PARP4 MVP-ID C-terminal" evidence="1">
    <location>
        <begin position="18"/>
        <end position="157"/>
    </location>
</feature>
<dbReference type="EMBL" id="OZ035837">
    <property type="protein sequence ID" value="CAL1583036.1"/>
    <property type="molecule type" value="Genomic_DNA"/>
</dbReference>
<sequence>MFSKQVRHFTLSPNWSSIFLLQRPEGYWELTPELGTLLNCNISHFADDFLKRKGIASLGLKAHADILKLLATLLVLQLMRLQNTKEGTMLRTLFRLEDGADRPEYWAAVSRAVQWACWADGQYPCVCSRLEIGLSWDSSTKQLLGAESIQPWSPLTGLDLNPRPYRGPMMRC</sequence>
<accession>A0AAV2JZF3</accession>
<dbReference type="InterPro" id="IPR058904">
    <property type="entry name" value="PARP4_MVP-ID"/>
</dbReference>
<reference evidence="2 3" key="1">
    <citation type="submission" date="2024-04" db="EMBL/GenBank/DDBJ databases">
        <authorList>
            <person name="Waldvogel A.-M."/>
            <person name="Schoenle A."/>
        </authorList>
    </citation>
    <scope>NUCLEOTIDE SEQUENCE [LARGE SCALE GENOMIC DNA]</scope>
</reference>
<gene>
    <name evidence="2" type="ORF">KC01_LOCUS13551</name>
</gene>
<proteinExistence type="predicted"/>
<dbReference type="Proteomes" id="UP001497482">
    <property type="component" value="Chromosome 15"/>
</dbReference>
<keyword evidence="3" id="KW-1185">Reference proteome</keyword>
<name>A0AAV2JZF3_KNICA</name>
<dbReference type="Pfam" id="PF26156">
    <property type="entry name" value="PARP4_MVP-ID"/>
    <property type="match status" value="1"/>
</dbReference>
<evidence type="ECO:0000313" key="2">
    <source>
        <dbReference type="EMBL" id="CAL1583036.1"/>
    </source>
</evidence>
<organism evidence="2 3">
    <name type="scientific">Knipowitschia caucasica</name>
    <name type="common">Caucasian dwarf goby</name>
    <name type="synonym">Pomatoschistus caucasicus</name>
    <dbReference type="NCBI Taxonomy" id="637954"/>
    <lineage>
        <taxon>Eukaryota</taxon>
        <taxon>Metazoa</taxon>
        <taxon>Chordata</taxon>
        <taxon>Craniata</taxon>
        <taxon>Vertebrata</taxon>
        <taxon>Euteleostomi</taxon>
        <taxon>Actinopterygii</taxon>
        <taxon>Neopterygii</taxon>
        <taxon>Teleostei</taxon>
        <taxon>Neoteleostei</taxon>
        <taxon>Acanthomorphata</taxon>
        <taxon>Gobiaria</taxon>
        <taxon>Gobiiformes</taxon>
        <taxon>Gobioidei</taxon>
        <taxon>Gobiidae</taxon>
        <taxon>Gobiinae</taxon>
        <taxon>Knipowitschia</taxon>
    </lineage>
</organism>
<protein>
    <recommendedName>
        <fullName evidence="1">PARP4 MVP-ID C-terminal domain-containing protein</fullName>
    </recommendedName>
</protein>